<evidence type="ECO:0000313" key="2">
    <source>
        <dbReference type="Proteomes" id="UP001576784"/>
    </source>
</evidence>
<dbReference type="EMBL" id="JBHFNR010000106">
    <property type="protein sequence ID" value="MFB2894314.1"/>
    <property type="molecule type" value="Genomic_DNA"/>
</dbReference>
<keyword evidence="2" id="KW-1185">Reference proteome</keyword>
<accession>A0ABV4XRK0</accession>
<proteinExistence type="predicted"/>
<dbReference type="Proteomes" id="UP001576784">
    <property type="component" value="Unassembled WGS sequence"/>
</dbReference>
<evidence type="ECO:0000313" key="1">
    <source>
        <dbReference type="EMBL" id="MFB2894314.1"/>
    </source>
</evidence>
<comment type="caution">
    <text evidence="1">The sequence shown here is derived from an EMBL/GenBank/DDBJ whole genome shotgun (WGS) entry which is preliminary data.</text>
</comment>
<dbReference type="RefSeq" id="WP_413263962.1">
    <property type="nucleotide sequence ID" value="NZ_JBHFNR010000106.1"/>
</dbReference>
<name>A0ABV4XRK0_9CYAN</name>
<sequence length="111" mass="13228">MKVRILAIEFQKDADSLDVLMSLGEEERYFKFTRHFDTINQQKIQVVNHDNSFWETFKFNQHIIFKVTRLVLRKYRGEELKLPVDIGEFGNPEEALALQKSLENRVEKVKN</sequence>
<reference evidence="1 2" key="1">
    <citation type="submission" date="2024-09" db="EMBL/GenBank/DDBJ databases">
        <title>Floridaenema gen nov. (Aerosakkonemataceae, Aerosakkonematales ord. nov., Cyanobacteria) from benthic tropical and subtropical fresh waters, with the description of four new species.</title>
        <authorList>
            <person name="Moretto J.A."/>
            <person name="Berthold D.E."/>
            <person name="Lefler F.W."/>
            <person name="Huang I.-S."/>
            <person name="Laughinghouse H. IV."/>
        </authorList>
    </citation>
    <scope>NUCLEOTIDE SEQUENCE [LARGE SCALE GENOMIC DNA]</scope>
    <source>
        <strain evidence="1 2">BLCC-F50</strain>
    </source>
</reference>
<gene>
    <name evidence="1" type="ORF">ACE1CI_15495</name>
</gene>
<protein>
    <submittedName>
        <fullName evidence="1">Uncharacterized protein</fullName>
    </submittedName>
</protein>
<organism evidence="1 2">
    <name type="scientific">Floridaenema flaviceps BLCC-F50</name>
    <dbReference type="NCBI Taxonomy" id="3153642"/>
    <lineage>
        <taxon>Bacteria</taxon>
        <taxon>Bacillati</taxon>
        <taxon>Cyanobacteriota</taxon>
        <taxon>Cyanophyceae</taxon>
        <taxon>Oscillatoriophycideae</taxon>
        <taxon>Aerosakkonematales</taxon>
        <taxon>Aerosakkonemataceae</taxon>
        <taxon>Floridanema</taxon>
        <taxon>Floridanema flaviceps</taxon>
    </lineage>
</organism>